<accession>A0A9N8H2E2</accession>
<gene>
    <name evidence="3" type="ORF">SEMRO_7_G006150.1</name>
</gene>
<evidence type="ECO:0000259" key="2">
    <source>
        <dbReference type="Pfam" id="PF09995"/>
    </source>
</evidence>
<dbReference type="PANTHER" id="PTHR37539:SF1">
    <property type="entry name" value="ER-BOUND OXYGENASE MPAB_MPAB'_RUBBER OXYGENASE CATALYTIC DOMAIN-CONTAINING PROTEIN"/>
    <property type="match status" value="1"/>
</dbReference>
<evidence type="ECO:0000313" key="3">
    <source>
        <dbReference type="EMBL" id="CAB9496645.1"/>
    </source>
</evidence>
<dbReference type="PANTHER" id="PTHR37539">
    <property type="entry name" value="SECRETED PROTEIN-RELATED"/>
    <property type="match status" value="1"/>
</dbReference>
<name>A0A9N8H2E2_9STRA</name>
<reference evidence="3" key="1">
    <citation type="submission" date="2020-06" db="EMBL/GenBank/DDBJ databases">
        <authorList>
            <consortium name="Plant Systems Biology data submission"/>
        </authorList>
    </citation>
    <scope>NUCLEOTIDE SEQUENCE</scope>
    <source>
        <strain evidence="3">D6</strain>
    </source>
</reference>
<dbReference type="EMBL" id="CAICTM010000007">
    <property type="protein sequence ID" value="CAB9496645.1"/>
    <property type="molecule type" value="Genomic_DNA"/>
</dbReference>
<keyword evidence="1" id="KW-1133">Transmembrane helix</keyword>
<evidence type="ECO:0000313" key="4">
    <source>
        <dbReference type="Proteomes" id="UP001153069"/>
    </source>
</evidence>
<sequence>MLDQPSNTPICAAPVFIACFLLAGAYAWNWSQLKSKASRFVLADWTLSPSKHPLFLEYSRQELRSQVDTTADSILLEHGKDRAYQGLYKQVFSNVPDWVDPKLLQRGREVFWKYALPGMLVGLATFSLPITFLCADGAQVLSCTGRFKRGAPSRLFDTIIFVYTIMSDEEPLMANGRGREDIIKVRLLHSKVRKFLLEQHGWDSEALGAPINHEDQAGTLLSFSYLSILYTELILGTEVSQEDRIAFHHVWRYVGWALGIPEALLTKDYTDDAAYAHATFGRNLKLSSPAPLNLKTLFSALSKKELGLLRYVPHTFWAASFRLAVGEETADSAGIPSFSLWAILWLVNLRFMAQAANCILRLLILCNPKAASLCVQWVVRAILCLKPQEYKPKYELKTHRSRTNLLSFGLPSSLKSSFRNRPQRSSTSEKKSVRSVSLRLLLRDFMGGSLMTSQASEFFSSHNS</sequence>
<organism evidence="3 4">
    <name type="scientific">Seminavis robusta</name>
    <dbReference type="NCBI Taxonomy" id="568900"/>
    <lineage>
        <taxon>Eukaryota</taxon>
        <taxon>Sar</taxon>
        <taxon>Stramenopiles</taxon>
        <taxon>Ochrophyta</taxon>
        <taxon>Bacillariophyta</taxon>
        <taxon>Bacillariophyceae</taxon>
        <taxon>Bacillariophycidae</taxon>
        <taxon>Naviculales</taxon>
        <taxon>Naviculaceae</taxon>
        <taxon>Seminavis</taxon>
    </lineage>
</organism>
<proteinExistence type="predicted"/>
<comment type="caution">
    <text evidence="3">The sequence shown here is derived from an EMBL/GenBank/DDBJ whole genome shotgun (WGS) entry which is preliminary data.</text>
</comment>
<dbReference type="Pfam" id="PF09995">
    <property type="entry name" value="MPAB_Lcp_cat"/>
    <property type="match status" value="1"/>
</dbReference>
<feature type="domain" description="ER-bound oxygenase mpaB/mpaB'/Rubber oxygenase catalytic" evidence="2">
    <location>
        <begin position="144"/>
        <end position="336"/>
    </location>
</feature>
<dbReference type="OrthoDB" id="6361347at2759"/>
<evidence type="ECO:0000256" key="1">
    <source>
        <dbReference type="SAM" id="Phobius"/>
    </source>
</evidence>
<dbReference type="GO" id="GO:0016491">
    <property type="term" value="F:oxidoreductase activity"/>
    <property type="evidence" value="ECO:0007669"/>
    <property type="project" value="InterPro"/>
</dbReference>
<dbReference type="InterPro" id="IPR018713">
    <property type="entry name" value="MPAB/Lcp_cat_dom"/>
</dbReference>
<dbReference type="Proteomes" id="UP001153069">
    <property type="component" value="Unassembled WGS sequence"/>
</dbReference>
<dbReference type="InterPro" id="IPR037473">
    <property type="entry name" value="Lcp-like"/>
</dbReference>
<dbReference type="AlphaFoldDB" id="A0A9N8H2E2"/>
<feature type="transmembrane region" description="Helical" evidence="1">
    <location>
        <begin position="111"/>
        <end position="133"/>
    </location>
</feature>
<keyword evidence="1" id="KW-0812">Transmembrane</keyword>
<keyword evidence="4" id="KW-1185">Reference proteome</keyword>
<protein>
    <recommendedName>
        <fullName evidence="2">ER-bound oxygenase mpaB/mpaB'/Rubber oxygenase catalytic domain-containing protein</fullName>
    </recommendedName>
</protein>
<keyword evidence="1" id="KW-0472">Membrane</keyword>
<feature type="transmembrane region" description="Helical" evidence="1">
    <location>
        <begin position="12"/>
        <end position="30"/>
    </location>
</feature>